<evidence type="ECO:0000313" key="3">
    <source>
        <dbReference type="EMBL" id="KAJ4832872.1"/>
    </source>
</evidence>
<reference evidence="3" key="2">
    <citation type="journal article" date="2023" name="Plants (Basel)">
        <title>Annotation of the Turnera subulata (Passifloraceae) Draft Genome Reveals the S-Locus Evolved after the Divergence of Turneroideae from Passifloroideae in a Stepwise Manner.</title>
        <authorList>
            <person name="Henning P.M."/>
            <person name="Roalson E.H."/>
            <person name="Mir W."/>
            <person name="McCubbin A.G."/>
            <person name="Shore J.S."/>
        </authorList>
    </citation>
    <scope>NUCLEOTIDE SEQUENCE</scope>
    <source>
        <strain evidence="3">F60SS</strain>
    </source>
</reference>
<reference evidence="3" key="1">
    <citation type="submission" date="2022-02" db="EMBL/GenBank/DDBJ databases">
        <authorList>
            <person name="Henning P.M."/>
            <person name="McCubbin A.G."/>
            <person name="Shore J.S."/>
        </authorList>
    </citation>
    <scope>NUCLEOTIDE SEQUENCE</scope>
    <source>
        <strain evidence="3">F60SS</strain>
        <tissue evidence="3">Leaves</tissue>
    </source>
</reference>
<feature type="domain" description="Agenet" evidence="2">
    <location>
        <begin position="18"/>
        <end position="90"/>
    </location>
</feature>
<feature type="region of interest" description="Disordered" evidence="1">
    <location>
        <begin position="155"/>
        <end position="207"/>
    </location>
</feature>
<dbReference type="EMBL" id="JAKUCV010005057">
    <property type="protein sequence ID" value="KAJ4832872.1"/>
    <property type="molecule type" value="Genomic_DNA"/>
</dbReference>
<gene>
    <name evidence="3" type="ORF">Tsubulata_043544</name>
</gene>
<accession>A0A9Q0FK06</accession>
<protein>
    <recommendedName>
        <fullName evidence="2">Agenet domain-containing protein</fullName>
    </recommendedName>
</protein>
<evidence type="ECO:0000313" key="4">
    <source>
        <dbReference type="Proteomes" id="UP001141552"/>
    </source>
</evidence>
<dbReference type="Pfam" id="PF05641">
    <property type="entry name" value="Agenet"/>
    <property type="match status" value="3"/>
</dbReference>
<feature type="region of interest" description="Disordered" evidence="1">
    <location>
        <begin position="222"/>
        <end position="263"/>
    </location>
</feature>
<dbReference type="InterPro" id="IPR008395">
    <property type="entry name" value="Agenet-like_dom"/>
</dbReference>
<feature type="domain" description="Agenet" evidence="2">
    <location>
        <begin position="93"/>
        <end position="149"/>
    </location>
</feature>
<feature type="domain" description="Agenet" evidence="2">
    <location>
        <begin position="268"/>
        <end position="336"/>
    </location>
</feature>
<comment type="caution">
    <text evidence="3">The sequence shown here is derived from an EMBL/GenBank/DDBJ whole genome shotgun (WGS) entry which is preliminary data.</text>
</comment>
<name>A0A9Q0FK06_9ROSI</name>
<sequence length="406" mass="46170">MAPKSRAKAKTTETPSPDYLVPGAKVEIMSDDEGFRGSFYTGTVVRRASSKNPAKYLCEYDLLFADDAGTKKLREIHQMGQLRPAQPPDKNPRAFKFGDEVDAFHNDGWWEGAVTEEQADGKLAVFFRVSREQIVFGQDSLRLHREWVDGAWKPPLDEEEEGEINNEGVAISTEPEPSEALKPENGEPTIQTEITQPSEAMTPEDGEPKMQTEITRLIEAMKPEDGEPKMETKIPLPSETAEVEDGGSRKKRRKETVDPSPRDTVVEEKFPRGMRVEVTSDEEGFKGAWFVANIAEAVGNDRYLVQYENIRTEDDTDFEKEEFPTSHIRPCPPELNVVDRFKMLEEVDAWYNDAWWVGTVVKVLSSKYTVYFMDTGEELQFVHSDLRPHQDWINGNWIIPSQVCMS</sequence>
<evidence type="ECO:0000259" key="2">
    <source>
        <dbReference type="SMART" id="SM00743"/>
    </source>
</evidence>
<dbReference type="CDD" id="cd20406">
    <property type="entry name" value="Tudor_Agenet_AtDUF_rpt2_4"/>
    <property type="match status" value="2"/>
</dbReference>
<dbReference type="Gene3D" id="2.30.30.140">
    <property type="match status" value="1"/>
</dbReference>
<organism evidence="3 4">
    <name type="scientific">Turnera subulata</name>
    <dbReference type="NCBI Taxonomy" id="218843"/>
    <lineage>
        <taxon>Eukaryota</taxon>
        <taxon>Viridiplantae</taxon>
        <taxon>Streptophyta</taxon>
        <taxon>Embryophyta</taxon>
        <taxon>Tracheophyta</taxon>
        <taxon>Spermatophyta</taxon>
        <taxon>Magnoliopsida</taxon>
        <taxon>eudicotyledons</taxon>
        <taxon>Gunneridae</taxon>
        <taxon>Pentapetalae</taxon>
        <taxon>rosids</taxon>
        <taxon>fabids</taxon>
        <taxon>Malpighiales</taxon>
        <taxon>Passifloraceae</taxon>
        <taxon>Turnera</taxon>
    </lineage>
</organism>
<keyword evidence="4" id="KW-1185">Reference proteome</keyword>
<dbReference type="OrthoDB" id="841628at2759"/>
<dbReference type="InterPro" id="IPR014002">
    <property type="entry name" value="Agenet_dom_plant"/>
</dbReference>
<evidence type="ECO:0000256" key="1">
    <source>
        <dbReference type="SAM" id="MobiDB-lite"/>
    </source>
</evidence>
<dbReference type="AlphaFoldDB" id="A0A9Q0FK06"/>
<feature type="compositionally biased region" description="Basic and acidic residues" evidence="1">
    <location>
        <begin position="222"/>
        <end position="232"/>
    </location>
</feature>
<dbReference type="Proteomes" id="UP001141552">
    <property type="component" value="Unassembled WGS sequence"/>
</dbReference>
<feature type="compositionally biased region" description="Polar residues" evidence="1">
    <location>
        <begin position="188"/>
        <end position="199"/>
    </location>
</feature>
<proteinExistence type="predicted"/>
<dbReference type="PANTHER" id="PTHR31917">
    <property type="entry name" value="AGENET DOMAIN-CONTAINING PROTEIN-RELATED"/>
    <property type="match status" value="1"/>
</dbReference>
<dbReference type="PANTHER" id="PTHR31917:SF147">
    <property type="entry name" value="AGENET DOMAIN-CONTAINING PROTEIN"/>
    <property type="match status" value="1"/>
</dbReference>
<feature type="domain" description="Agenet" evidence="2">
    <location>
        <begin position="339"/>
        <end position="394"/>
    </location>
</feature>
<dbReference type="CDD" id="cd20405">
    <property type="entry name" value="Tudor_Agenet_AtDUF_rpt1_3"/>
    <property type="match status" value="2"/>
</dbReference>
<dbReference type="SMART" id="SM00743">
    <property type="entry name" value="Agenet"/>
    <property type="match status" value="4"/>
</dbReference>